<sequence length="178" mass="21103">MEDEIDQFFSQYPTFDYNRNRSPPLEFRRLCRFFGWSRNIEGDYPPEQKAAWADFRVATVLAFNSAFGHDDQDREAWGRICALLGINPIPRKLRDRRKAVTKTHVNLVDLLDRHRIGGSIRIFETEFELKEYTIQKGKYFPKEEAYEGGLLKWLLREIHGQYHGGRGKGKNHQRRQRS</sequence>
<organism evidence="1 2">
    <name type="scientific">Aplosporella prunicola CBS 121167</name>
    <dbReference type="NCBI Taxonomy" id="1176127"/>
    <lineage>
        <taxon>Eukaryota</taxon>
        <taxon>Fungi</taxon>
        <taxon>Dikarya</taxon>
        <taxon>Ascomycota</taxon>
        <taxon>Pezizomycotina</taxon>
        <taxon>Dothideomycetes</taxon>
        <taxon>Dothideomycetes incertae sedis</taxon>
        <taxon>Botryosphaeriales</taxon>
        <taxon>Aplosporellaceae</taxon>
        <taxon>Aplosporella</taxon>
    </lineage>
</organism>
<reference evidence="1" key="1">
    <citation type="journal article" date="2020" name="Stud. Mycol.">
        <title>101 Dothideomycetes genomes: a test case for predicting lifestyles and emergence of pathogens.</title>
        <authorList>
            <person name="Haridas S."/>
            <person name="Albert R."/>
            <person name="Binder M."/>
            <person name="Bloem J."/>
            <person name="Labutti K."/>
            <person name="Salamov A."/>
            <person name="Andreopoulos B."/>
            <person name="Baker S."/>
            <person name="Barry K."/>
            <person name="Bills G."/>
            <person name="Bluhm B."/>
            <person name="Cannon C."/>
            <person name="Castanera R."/>
            <person name="Culley D."/>
            <person name="Daum C."/>
            <person name="Ezra D."/>
            <person name="Gonzalez J."/>
            <person name="Henrissat B."/>
            <person name="Kuo A."/>
            <person name="Liang C."/>
            <person name="Lipzen A."/>
            <person name="Lutzoni F."/>
            <person name="Magnuson J."/>
            <person name="Mondo S."/>
            <person name="Nolan M."/>
            <person name="Ohm R."/>
            <person name="Pangilinan J."/>
            <person name="Park H.-J."/>
            <person name="Ramirez L."/>
            <person name="Alfaro M."/>
            <person name="Sun H."/>
            <person name="Tritt A."/>
            <person name="Yoshinaga Y."/>
            <person name="Zwiers L.-H."/>
            <person name="Turgeon B."/>
            <person name="Goodwin S."/>
            <person name="Spatafora J."/>
            <person name="Crous P."/>
            <person name="Grigoriev I."/>
        </authorList>
    </citation>
    <scope>NUCLEOTIDE SEQUENCE</scope>
    <source>
        <strain evidence="1">CBS 121167</strain>
    </source>
</reference>
<dbReference type="PANTHER" id="PTHR38846:SF1">
    <property type="entry name" value="C3H1-TYPE DOMAIN-CONTAINING PROTEIN"/>
    <property type="match status" value="1"/>
</dbReference>
<evidence type="ECO:0000313" key="2">
    <source>
        <dbReference type="Proteomes" id="UP000799438"/>
    </source>
</evidence>
<dbReference type="OrthoDB" id="6105938at2759"/>
<keyword evidence="2" id="KW-1185">Reference proteome</keyword>
<dbReference type="GeneID" id="54295266"/>
<proteinExistence type="predicted"/>
<dbReference type="Proteomes" id="UP000799438">
    <property type="component" value="Unassembled WGS sequence"/>
</dbReference>
<accession>A0A6A6AVW5</accession>
<dbReference type="AlphaFoldDB" id="A0A6A6AVW5"/>
<gene>
    <name evidence="1" type="ORF">K452DRAFT_239992</name>
</gene>
<dbReference type="PANTHER" id="PTHR38846">
    <property type="entry name" value="C3H1-TYPE DOMAIN-CONTAINING PROTEIN"/>
    <property type="match status" value="1"/>
</dbReference>
<protein>
    <submittedName>
        <fullName evidence="1">Uncharacterized protein</fullName>
    </submittedName>
</protein>
<dbReference type="RefSeq" id="XP_033390813.1">
    <property type="nucleotide sequence ID" value="XM_033537770.1"/>
</dbReference>
<evidence type="ECO:0000313" key="1">
    <source>
        <dbReference type="EMBL" id="KAF2135094.1"/>
    </source>
</evidence>
<dbReference type="EMBL" id="ML995714">
    <property type="protein sequence ID" value="KAF2135094.1"/>
    <property type="molecule type" value="Genomic_DNA"/>
</dbReference>
<name>A0A6A6AVW5_9PEZI</name>